<dbReference type="EMBL" id="FYEH01000007">
    <property type="protein sequence ID" value="SNB69707.1"/>
    <property type="molecule type" value="Genomic_DNA"/>
</dbReference>
<keyword evidence="2 7" id="KW-0489">Methyltransferase</keyword>
<dbReference type="Pfam" id="PF00588">
    <property type="entry name" value="SpoU_methylase"/>
    <property type="match status" value="1"/>
</dbReference>
<dbReference type="InterPro" id="IPR001537">
    <property type="entry name" value="SpoU_MeTrfase"/>
</dbReference>
<accession>A0A212RC00</accession>
<dbReference type="Gene3D" id="3.40.1280.10">
    <property type="match status" value="1"/>
</dbReference>
<dbReference type="GO" id="GO:0005829">
    <property type="term" value="C:cytosol"/>
    <property type="evidence" value="ECO:0007669"/>
    <property type="project" value="TreeGrafter"/>
</dbReference>
<dbReference type="CDD" id="cd18093">
    <property type="entry name" value="SpoU-like_TrmJ"/>
    <property type="match status" value="1"/>
</dbReference>
<organism evidence="7 8">
    <name type="scientific">Arboricoccus pini</name>
    <dbReference type="NCBI Taxonomy" id="1963835"/>
    <lineage>
        <taxon>Bacteria</taxon>
        <taxon>Pseudomonadati</taxon>
        <taxon>Pseudomonadota</taxon>
        <taxon>Alphaproteobacteria</taxon>
        <taxon>Geminicoccales</taxon>
        <taxon>Geminicoccaceae</taxon>
        <taxon>Arboricoccus</taxon>
    </lineage>
</organism>
<dbReference type="InterPro" id="IPR004384">
    <property type="entry name" value="RNA_MeTrfase_TrmJ/LasT"/>
</dbReference>
<evidence type="ECO:0000256" key="4">
    <source>
        <dbReference type="ARBA" id="ARBA00022691"/>
    </source>
</evidence>
<sequence>MARPAGSKSGPRSEPMTTSMKQTKGDRDWVDALPAAPVVILCRPQIGENVGAAARAMLNFGLRDLRLVKPECGWPNAKAVAMASGATVVLNEVQIFDTFEAATADLHHLYATTARLREMKKPVVTPGEAMIRAKAQLEAGHGVGLVFGAERTGLENEELVLADALVRIQTNPDFSSLNLAQAVLLIVHEWGKVVDLGAGQRLLPKEMAEDVPATKGDIAGLLDHMLVELEAVDFFKSPQRRVSLGNAVKLMIERRGWTQAEVNLMRGIVREIATGHRPR</sequence>
<reference evidence="7 8" key="1">
    <citation type="submission" date="2017-06" db="EMBL/GenBank/DDBJ databases">
        <authorList>
            <person name="Kim H.J."/>
            <person name="Triplett B.A."/>
        </authorList>
    </citation>
    <scope>NUCLEOTIDE SEQUENCE [LARGE SCALE GENOMIC DNA]</scope>
    <source>
        <strain evidence="7 8">B29T1</strain>
    </source>
</reference>
<dbReference type="GO" id="GO:0002128">
    <property type="term" value="P:tRNA nucleoside ribose methylation"/>
    <property type="evidence" value="ECO:0007669"/>
    <property type="project" value="TreeGrafter"/>
</dbReference>
<keyword evidence="8" id="KW-1185">Reference proteome</keyword>
<dbReference type="PANTHER" id="PTHR42786:SF7">
    <property type="entry name" value="TRNA_RRNA METHYLTRANSFERASE SPOU TYPE DOMAIN-CONTAINING PROTEIN"/>
    <property type="match status" value="1"/>
</dbReference>
<dbReference type="AlphaFoldDB" id="A0A212RC00"/>
<dbReference type="PIRSF" id="PIRSF004808">
    <property type="entry name" value="LasT"/>
    <property type="match status" value="1"/>
</dbReference>
<evidence type="ECO:0000313" key="8">
    <source>
        <dbReference type="Proteomes" id="UP000197065"/>
    </source>
</evidence>
<dbReference type="PANTHER" id="PTHR42786">
    <property type="entry name" value="TRNA/RRNA METHYLTRANSFERASE"/>
    <property type="match status" value="1"/>
</dbReference>
<dbReference type="Proteomes" id="UP000197065">
    <property type="component" value="Unassembled WGS sequence"/>
</dbReference>
<keyword evidence="3 7" id="KW-0808">Transferase</keyword>
<feature type="domain" description="tRNA/rRNA methyltransferase SpoU type" evidence="6">
    <location>
        <begin position="38"/>
        <end position="187"/>
    </location>
</feature>
<keyword evidence="4" id="KW-0949">S-adenosyl-L-methionine</keyword>
<proteinExistence type="inferred from homology"/>
<gene>
    <name evidence="7" type="ORF">SAMN07250955_10739</name>
</gene>
<comment type="similarity">
    <text evidence="1">Belongs to the class IV-like SAM-binding methyltransferase superfamily. RNA methyltransferase TrmH family.</text>
</comment>
<dbReference type="GO" id="GO:0008173">
    <property type="term" value="F:RNA methyltransferase activity"/>
    <property type="evidence" value="ECO:0007669"/>
    <property type="project" value="InterPro"/>
</dbReference>
<dbReference type="SUPFAM" id="SSF75217">
    <property type="entry name" value="alpha/beta knot"/>
    <property type="match status" value="1"/>
</dbReference>
<evidence type="ECO:0000256" key="1">
    <source>
        <dbReference type="ARBA" id="ARBA00007228"/>
    </source>
</evidence>
<evidence type="ECO:0000259" key="6">
    <source>
        <dbReference type="Pfam" id="PF00588"/>
    </source>
</evidence>
<dbReference type="GO" id="GO:0003723">
    <property type="term" value="F:RNA binding"/>
    <property type="evidence" value="ECO:0007669"/>
    <property type="project" value="InterPro"/>
</dbReference>
<evidence type="ECO:0000256" key="5">
    <source>
        <dbReference type="SAM" id="MobiDB-lite"/>
    </source>
</evidence>
<feature type="region of interest" description="Disordered" evidence="5">
    <location>
        <begin position="1"/>
        <end position="26"/>
    </location>
</feature>
<evidence type="ECO:0000256" key="2">
    <source>
        <dbReference type="ARBA" id="ARBA00022603"/>
    </source>
</evidence>
<evidence type="ECO:0000256" key="3">
    <source>
        <dbReference type="ARBA" id="ARBA00022679"/>
    </source>
</evidence>
<dbReference type="InterPro" id="IPR029026">
    <property type="entry name" value="tRNA_m1G_MTases_N"/>
</dbReference>
<dbReference type="Gene3D" id="1.10.8.590">
    <property type="match status" value="1"/>
</dbReference>
<evidence type="ECO:0000313" key="7">
    <source>
        <dbReference type="EMBL" id="SNB69707.1"/>
    </source>
</evidence>
<name>A0A212RC00_9PROT</name>
<protein>
    <submittedName>
        <fullName evidence="7">tRNA/rRNA methyltransferase</fullName>
    </submittedName>
</protein>
<dbReference type="InterPro" id="IPR029028">
    <property type="entry name" value="Alpha/beta_knot_MTases"/>
</dbReference>